<dbReference type="AlphaFoldDB" id="A0A0A9FL47"/>
<reference evidence="1" key="2">
    <citation type="journal article" date="2015" name="Data Brief">
        <title>Shoot transcriptome of the giant reed, Arundo donax.</title>
        <authorList>
            <person name="Barrero R.A."/>
            <person name="Guerrero F.D."/>
            <person name="Moolhuijzen P."/>
            <person name="Goolsby J.A."/>
            <person name="Tidwell J."/>
            <person name="Bellgard S.E."/>
            <person name="Bellgard M.I."/>
        </authorList>
    </citation>
    <scope>NUCLEOTIDE SEQUENCE</scope>
    <source>
        <tissue evidence="1">Shoot tissue taken approximately 20 cm above the soil surface</tissue>
    </source>
</reference>
<reference evidence="1" key="1">
    <citation type="submission" date="2014-09" db="EMBL/GenBank/DDBJ databases">
        <authorList>
            <person name="Magalhaes I.L.F."/>
            <person name="Oliveira U."/>
            <person name="Santos F.R."/>
            <person name="Vidigal T.H.D.A."/>
            <person name="Brescovit A.D."/>
            <person name="Santos A.J."/>
        </authorList>
    </citation>
    <scope>NUCLEOTIDE SEQUENCE</scope>
    <source>
        <tissue evidence="1">Shoot tissue taken approximately 20 cm above the soil surface</tissue>
    </source>
</reference>
<sequence>MPFSCSTPDTIKMVDCCLKTLPMLLQLVSFSSTI</sequence>
<name>A0A0A9FL47_ARUDO</name>
<proteinExistence type="predicted"/>
<protein>
    <submittedName>
        <fullName evidence="1">Uncharacterized protein</fullName>
    </submittedName>
</protein>
<evidence type="ECO:0000313" key="1">
    <source>
        <dbReference type="EMBL" id="JAE13057.1"/>
    </source>
</evidence>
<dbReference type="EMBL" id="GBRH01184839">
    <property type="protein sequence ID" value="JAE13057.1"/>
    <property type="molecule type" value="Transcribed_RNA"/>
</dbReference>
<accession>A0A0A9FL47</accession>
<organism evidence="1">
    <name type="scientific">Arundo donax</name>
    <name type="common">Giant reed</name>
    <name type="synonym">Donax arundinaceus</name>
    <dbReference type="NCBI Taxonomy" id="35708"/>
    <lineage>
        <taxon>Eukaryota</taxon>
        <taxon>Viridiplantae</taxon>
        <taxon>Streptophyta</taxon>
        <taxon>Embryophyta</taxon>
        <taxon>Tracheophyta</taxon>
        <taxon>Spermatophyta</taxon>
        <taxon>Magnoliopsida</taxon>
        <taxon>Liliopsida</taxon>
        <taxon>Poales</taxon>
        <taxon>Poaceae</taxon>
        <taxon>PACMAD clade</taxon>
        <taxon>Arundinoideae</taxon>
        <taxon>Arundineae</taxon>
        <taxon>Arundo</taxon>
    </lineage>
</organism>